<evidence type="ECO:0000256" key="4">
    <source>
        <dbReference type="ARBA" id="ARBA00023136"/>
    </source>
</evidence>
<evidence type="ECO:0000256" key="3">
    <source>
        <dbReference type="ARBA" id="ARBA00022989"/>
    </source>
</evidence>
<dbReference type="Proteomes" id="UP001341444">
    <property type="component" value="Unassembled WGS sequence"/>
</dbReference>
<dbReference type="InterPro" id="IPR010652">
    <property type="entry name" value="DUF1232"/>
</dbReference>
<evidence type="ECO:0000313" key="6">
    <source>
        <dbReference type="EMBL" id="MED1203624.1"/>
    </source>
</evidence>
<proteinExistence type="predicted"/>
<evidence type="ECO:0000256" key="1">
    <source>
        <dbReference type="ARBA" id="ARBA00004127"/>
    </source>
</evidence>
<keyword evidence="3" id="KW-1133">Transmembrane helix</keyword>
<keyword evidence="7" id="KW-1185">Reference proteome</keyword>
<dbReference type="Gene3D" id="1.10.260.40">
    <property type="entry name" value="lambda repressor-like DNA-binding domains"/>
    <property type="match status" value="1"/>
</dbReference>
<dbReference type="PROSITE" id="PS50943">
    <property type="entry name" value="HTH_CROC1"/>
    <property type="match status" value="1"/>
</dbReference>
<reference evidence="6 7" key="1">
    <citation type="submission" date="2023-03" db="EMBL/GenBank/DDBJ databases">
        <title>Bacillus Genome Sequencing.</title>
        <authorList>
            <person name="Dunlap C."/>
        </authorList>
    </citation>
    <scope>NUCLEOTIDE SEQUENCE [LARGE SCALE GENOMIC DNA]</scope>
    <source>
        <strain evidence="6 7">B-23453</strain>
    </source>
</reference>
<dbReference type="EMBL" id="JARMAB010000013">
    <property type="protein sequence ID" value="MED1203624.1"/>
    <property type="molecule type" value="Genomic_DNA"/>
</dbReference>
<evidence type="ECO:0000256" key="2">
    <source>
        <dbReference type="ARBA" id="ARBA00022692"/>
    </source>
</evidence>
<keyword evidence="2" id="KW-0812">Transmembrane</keyword>
<dbReference type="RefSeq" id="WP_066271330.1">
    <property type="nucleotide sequence ID" value="NZ_JARMAB010000013.1"/>
</dbReference>
<accession>A0ABU6MH54</accession>
<sequence length="213" mass="24365">MSEKNHAKDLGFLLKGLLKEKSLSMRKLSVLTEIDIATISRIINGKQQAKLNHLQQFSLHLSIPLEKLIQAAGYDIGGKQEEVPSDIHYSFDMIQEILKSYKLVDTTFTISRIQQELAKYEQYAKTEEGHQLICRDFQTKLEQVGNAGPFIEQLRDLYMKYCDEVTLLHERTILGSALLYFILSTDIIPDYVFPIGYLDDAIAVQLVINRLAK</sequence>
<evidence type="ECO:0000313" key="7">
    <source>
        <dbReference type="Proteomes" id="UP001341444"/>
    </source>
</evidence>
<keyword evidence="4" id="KW-0472">Membrane</keyword>
<evidence type="ECO:0000259" key="5">
    <source>
        <dbReference type="PROSITE" id="PS50943"/>
    </source>
</evidence>
<organism evidence="6 7">
    <name type="scientific">Heyndrickxia acidicola</name>
    <dbReference type="NCBI Taxonomy" id="209389"/>
    <lineage>
        <taxon>Bacteria</taxon>
        <taxon>Bacillati</taxon>
        <taxon>Bacillota</taxon>
        <taxon>Bacilli</taxon>
        <taxon>Bacillales</taxon>
        <taxon>Bacillaceae</taxon>
        <taxon>Heyndrickxia</taxon>
    </lineage>
</organism>
<name>A0ABU6MH54_9BACI</name>
<comment type="subcellular location">
    <subcellularLocation>
        <location evidence="1">Endomembrane system</location>
        <topology evidence="1">Multi-pass membrane protein</topology>
    </subcellularLocation>
</comment>
<dbReference type="InterPro" id="IPR010982">
    <property type="entry name" value="Lambda_DNA-bd_dom_sf"/>
</dbReference>
<dbReference type="InterPro" id="IPR001387">
    <property type="entry name" value="Cro/C1-type_HTH"/>
</dbReference>
<dbReference type="SUPFAM" id="SSF47413">
    <property type="entry name" value="lambda repressor-like DNA-binding domains"/>
    <property type="match status" value="1"/>
</dbReference>
<comment type="caution">
    <text evidence="6">The sequence shown here is derived from an EMBL/GenBank/DDBJ whole genome shotgun (WGS) entry which is preliminary data.</text>
</comment>
<feature type="domain" description="HTH cro/C1-type" evidence="5">
    <location>
        <begin position="14"/>
        <end position="68"/>
    </location>
</feature>
<dbReference type="CDD" id="cd00093">
    <property type="entry name" value="HTH_XRE"/>
    <property type="match status" value="1"/>
</dbReference>
<gene>
    <name evidence="6" type="ORF">P4T90_11130</name>
</gene>
<protein>
    <submittedName>
        <fullName evidence="6">DUF1232 domain-containing protein</fullName>
    </submittedName>
</protein>
<dbReference type="Pfam" id="PF06803">
    <property type="entry name" value="DUF1232"/>
    <property type="match status" value="1"/>
</dbReference>
<dbReference type="SMART" id="SM00530">
    <property type="entry name" value="HTH_XRE"/>
    <property type="match status" value="1"/>
</dbReference>